<evidence type="ECO:0000313" key="1">
    <source>
        <dbReference type="EMBL" id="RCG28997.1"/>
    </source>
</evidence>
<reference evidence="1 2" key="1">
    <citation type="submission" date="2018-06" db="EMBL/GenBank/DDBJ databases">
        <title>Sphaerisporangium craniellae sp. nov., isolated from a marine sponge in the South China Sea.</title>
        <authorList>
            <person name="Li L."/>
        </authorList>
    </citation>
    <scope>NUCLEOTIDE SEQUENCE [LARGE SCALE GENOMIC DNA]</scope>
    <source>
        <strain evidence="1 2">CCTCC AA 208026</strain>
    </source>
</reference>
<organism evidence="1 2">
    <name type="scientific">Sphaerisporangium album</name>
    <dbReference type="NCBI Taxonomy" id="509200"/>
    <lineage>
        <taxon>Bacteria</taxon>
        <taxon>Bacillati</taxon>
        <taxon>Actinomycetota</taxon>
        <taxon>Actinomycetes</taxon>
        <taxon>Streptosporangiales</taxon>
        <taxon>Streptosporangiaceae</taxon>
        <taxon>Sphaerisporangium</taxon>
    </lineage>
</organism>
<comment type="caution">
    <text evidence="1">The sequence shown here is derived from an EMBL/GenBank/DDBJ whole genome shotgun (WGS) entry which is preliminary data.</text>
</comment>
<dbReference type="Proteomes" id="UP000253094">
    <property type="component" value="Unassembled WGS sequence"/>
</dbReference>
<dbReference type="AlphaFoldDB" id="A0A367FH16"/>
<gene>
    <name evidence="1" type="ORF">DQ384_21835</name>
</gene>
<protein>
    <submittedName>
        <fullName evidence="1">Uncharacterized protein</fullName>
    </submittedName>
</protein>
<proteinExistence type="predicted"/>
<accession>A0A367FH16</accession>
<evidence type="ECO:0000313" key="2">
    <source>
        <dbReference type="Proteomes" id="UP000253094"/>
    </source>
</evidence>
<dbReference type="EMBL" id="QOIL01000012">
    <property type="protein sequence ID" value="RCG28997.1"/>
    <property type="molecule type" value="Genomic_DNA"/>
</dbReference>
<sequence length="304" mass="33413">MPFSLTQFTEDSGFERYALGDLAPAITASPGLQVIDYLDETRDQPRIHAIVGTSPVKAVVTIGGQPATVNVTPLIFGMAWKILDLVIEPLLSPRTDGRPQTIEAKVRTALNGLGPQGVKPFHREPELWKRFMHLYGNTVDLRHSVVHGQLNVDADGTLTATSRDPAPLVPPTTMTTDELGYFLRAVQGFSAALLGEHLSVRARNNLCFLLDQLTQHHGLDKLGGVELLRRVVVVARPKPLPSGKFLFDARPYLAYSLDRFPGAGCDVNLHFPDNIVLGGELEDAPTDGPLEIRLDYPPKWLDYL</sequence>
<name>A0A367FH16_9ACTN</name>
<keyword evidence="2" id="KW-1185">Reference proteome</keyword>
<dbReference type="OrthoDB" id="3529868at2"/>
<dbReference type="RefSeq" id="WP_114030718.1">
    <property type="nucleotide sequence ID" value="NZ_QOIL01000012.1"/>
</dbReference>